<dbReference type="InterPro" id="IPR035906">
    <property type="entry name" value="MetI-like_sf"/>
</dbReference>
<proteinExistence type="inferred from homology"/>
<comment type="subcellular location">
    <subcellularLocation>
        <location evidence="1 7">Cell membrane</location>
        <topology evidence="1 7">Multi-pass membrane protein</topology>
    </subcellularLocation>
</comment>
<dbReference type="InterPro" id="IPR000515">
    <property type="entry name" value="MetI-like"/>
</dbReference>
<reference evidence="9 10" key="1">
    <citation type="submission" date="2023-07" db="EMBL/GenBank/DDBJ databases">
        <title>Genomic Encyclopedia of Type Strains, Phase IV (KMG-IV): sequencing the most valuable type-strain genomes for metagenomic binning, comparative biology and taxonomic classification.</title>
        <authorList>
            <person name="Goeker M."/>
        </authorList>
    </citation>
    <scope>NUCLEOTIDE SEQUENCE [LARGE SCALE GENOMIC DNA]</scope>
    <source>
        <strain evidence="9 10">DSM 19154</strain>
    </source>
</reference>
<dbReference type="PROSITE" id="PS50928">
    <property type="entry name" value="ABC_TM1"/>
    <property type="match status" value="1"/>
</dbReference>
<keyword evidence="3" id="KW-1003">Cell membrane</keyword>
<feature type="transmembrane region" description="Helical" evidence="7">
    <location>
        <begin position="325"/>
        <end position="344"/>
    </location>
</feature>
<dbReference type="Proteomes" id="UP001225034">
    <property type="component" value="Unassembled WGS sequence"/>
</dbReference>
<dbReference type="InterPro" id="IPR045621">
    <property type="entry name" value="BPD_transp_1_N"/>
</dbReference>
<dbReference type="RefSeq" id="WP_306982465.1">
    <property type="nucleotide sequence ID" value="NZ_JAUSUA010000002.1"/>
</dbReference>
<evidence type="ECO:0000256" key="4">
    <source>
        <dbReference type="ARBA" id="ARBA00022692"/>
    </source>
</evidence>
<dbReference type="PANTHER" id="PTHR30465:SF0">
    <property type="entry name" value="OLIGOPEPTIDE TRANSPORT SYSTEM PERMEASE PROTEIN APPB"/>
    <property type="match status" value="1"/>
</dbReference>
<gene>
    <name evidence="9" type="ORF">J2S05_002094</name>
</gene>
<feature type="transmembrane region" description="Helical" evidence="7">
    <location>
        <begin position="24"/>
        <end position="45"/>
    </location>
</feature>
<evidence type="ECO:0000256" key="7">
    <source>
        <dbReference type="RuleBase" id="RU363032"/>
    </source>
</evidence>
<dbReference type="PANTHER" id="PTHR30465">
    <property type="entry name" value="INNER MEMBRANE ABC TRANSPORTER"/>
    <property type="match status" value="1"/>
</dbReference>
<dbReference type="Gene3D" id="1.10.3720.10">
    <property type="entry name" value="MetI-like"/>
    <property type="match status" value="1"/>
</dbReference>
<keyword evidence="6 7" id="KW-0472">Membrane</keyword>
<name>A0ABT9YHF9_9BACI</name>
<feature type="domain" description="ABC transmembrane type-1" evidence="8">
    <location>
        <begin position="249"/>
        <end position="451"/>
    </location>
</feature>
<keyword evidence="2 7" id="KW-0813">Transport</keyword>
<dbReference type="EMBL" id="JAUSUA010000002">
    <property type="protein sequence ID" value="MDQ0207295.1"/>
    <property type="molecule type" value="Genomic_DNA"/>
</dbReference>
<evidence type="ECO:0000256" key="2">
    <source>
        <dbReference type="ARBA" id="ARBA00022448"/>
    </source>
</evidence>
<evidence type="ECO:0000313" key="10">
    <source>
        <dbReference type="Proteomes" id="UP001225034"/>
    </source>
</evidence>
<protein>
    <submittedName>
        <fullName evidence="9">Peptide/nickel transport system permease protein</fullName>
    </submittedName>
</protein>
<feature type="transmembrane region" description="Helical" evidence="7">
    <location>
        <begin position="255"/>
        <end position="276"/>
    </location>
</feature>
<keyword evidence="5 7" id="KW-1133">Transmembrane helix</keyword>
<dbReference type="CDD" id="cd06261">
    <property type="entry name" value="TM_PBP2"/>
    <property type="match status" value="1"/>
</dbReference>
<evidence type="ECO:0000313" key="9">
    <source>
        <dbReference type="EMBL" id="MDQ0207295.1"/>
    </source>
</evidence>
<dbReference type="SUPFAM" id="SSF161098">
    <property type="entry name" value="MetI-like"/>
    <property type="match status" value="1"/>
</dbReference>
<feature type="transmembrane region" description="Helical" evidence="7">
    <location>
        <begin position="382"/>
        <end position="403"/>
    </location>
</feature>
<evidence type="ECO:0000256" key="5">
    <source>
        <dbReference type="ARBA" id="ARBA00022989"/>
    </source>
</evidence>
<evidence type="ECO:0000256" key="6">
    <source>
        <dbReference type="ARBA" id="ARBA00023136"/>
    </source>
</evidence>
<dbReference type="Pfam" id="PF00528">
    <property type="entry name" value="BPD_transp_1"/>
    <property type="match status" value="1"/>
</dbReference>
<feature type="transmembrane region" description="Helical" evidence="7">
    <location>
        <begin position="432"/>
        <end position="454"/>
    </location>
</feature>
<feature type="transmembrane region" description="Helical" evidence="7">
    <location>
        <begin position="134"/>
        <end position="156"/>
    </location>
</feature>
<sequence length="465" mass="52131">MTHQSQKSATWFAHHYKKASRHSLYSICLFILGLPLHLLVLFMYIKRKRSIQADDINYDDQRGDEDLGRLRKQELAKQTFFNEQKTGKETEQIVQQRFRQLKVEAQEKEAHQTGKVRLTFKQEIASFLSKPKGLFIGIVLGFPMFLLLTVYAYPYVKYIFDRFIMMLFVIAGVTTVVFSILHFSSFNPAVNILGAQASAEQIENFNRVYGLDQPYLVQLWKTFQGILTFDLGLSFEGREDVASTILRKFPITLQLTLLSLALAIIVAIPAGIYAAVKRNSIYDQSLMFVALIGLSIPSFWLGLVMIMQFSIHLGWLPSTYRASNSLSLIMPTIVLGTGLMAAVARMARSSTLEVIGEDYILMARAKGLSSRHVLVKHAVPNALIPIVTVIGLQFGGLLGGAAVTEKVFNISGLGSYIVDKQFVPDIPSVLGGVIYIAIAISIVNVVIDILYTFLDPRIRSKMKEY</sequence>
<keyword evidence="10" id="KW-1185">Reference proteome</keyword>
<comment type="caution">
    <text evidence="9">The sequence shown here is derived from an EMBL/GenBank/DDBJ whole genome shotgun (WGS) entry which is preliminary data.</text>
</comment>
<dbReference type="Pfam" id="PF19300">
    <property type="entry name" value="BPD_transp_1_N"/>
    <property type="match status" value="1"/>
</dbReference>
<accession>A0ABT9YHF9</accession>
<keyword evidence="4 7" id="KW-0812">Transmembrane</keyword>
<organism evidence="9 10">
    <name type="scientific">Alkalicoccobacillus murimartini</name>
    <dbReference type="NCBI Taxonomy" id="171685"/>
    <lineage>
        <taxon>Bacteria</taxon>
        <taxon>Bacillati</taxon>
        <taxon>Bacillota</taxon>
        <taxon>Bacilli</taxon>
        <taxon>Bacillales</taxon>
        <taxon>Bacillaceae</taxon>
        <taxon>Alkalicoccobacillus</taxon>
    </lineage>
</organism>
<evidence type="ECO:0000256" key="3">
    <source>
        <dbReference type="ARBA" id="ARBA00022475"/>
    </source>
</evidence>
<evidence type="ECO:0000256" key="1">
    <source>
        <dbReference type="ARBA" id="ARBA00004651"/>
    </source>
</evidence>
<feature type="transmembrane region" description="Helical" evidence="7">
    <location>
        <begin position="163"/>
        <end position="183"/>
    </location>
</feature>
<feature type="transmembrane region" description="Helical" evidence="7">
    <location>
        <begin position="288"/>
        <end position="313"/>
    </location>
</feature>
<evidence type="ECO:0000259" key="8">
    <source>
        <dbReference type="PROSITE" id="PS50928"/>
    </source>
</evidence>
<comment type="similarity">
    <text evidence="7">Belongs to the binding-protein-dependent transport system permease family.</text>
</comment>